<comment type="function">
    <text evidence="1">May bind long-chain fatty acids, such as palmitate, and may play a role in lipid transport or fatty acid metabolism.</text>
</comment>
<evidence type="ECO:0008006" key="5">
    <source>
        <dbReference type="Google" id="ProtNLM"/>
    </source>
</evidence>
<organism evidence="3 4">
    <name type="scientific">Candidatus Enterococcus ferrettii</name>
    <dbReference type="NCBI Taxonomy" id="2815324"/>
    <lineage>
        <taxon>Bacteria</taxon>
        <taxon>Bacillati</taxon>
        <taxon>Bacillota</taxon>
        <taxon>Bacilli</taxon>
        <taxon>Lactobacillales</taxon>
        <taxon>Enterococcaceae</taxon>
        <taxon>Enterococcus</taxon>
    </lineage>
</organism>
<dbReference type="PANTHER" id="PTHR33434">
    <property type="entry name" value="DEGV DOMAIN-CONTAINING PROTEIN DR_1986-RELATED"/>
    <property type="match status" value="1"/>
</dbReference>
<proteinExistence type="predicted"/>
<dbReference type="RefSeq" id="WP_207702385.1">
    <property type="nucleotide sequence ID" value="NZ_JAFREL020000001.1"/>
</dbReference>
<gene>
    <name evidence="3" type="ORF">JZO67_001070</name>
</gene>
<dbReference type="InterPro" id="IPR003797">
    <property type="entry name" value="DegV"/>
</dbReference>
<dbReference type="Gene3D" id="3.40.50.10440">
    <property type="entry name" value="Dihydroxyacetone kinase, domain 1"/>
    <property type="match status" value="1"/>
</dbReference>
<evidence type="ECO:0000256" key="1">
    <source>
        <dbReference type="ARBA" id="ARBA00003238"/>
    </source>
</evidence>
<reference evidence="3 4" key="2">
    <citation type="submission" date="2024-02" db="EMBL/GenBank/DDBJ databases">
        <title>The Genome Sequence of Enterococcus sp. DIV0159.</title>
        <authorList>
            <person name="Earl A."/>
            <person name="Manson A."/>
            <person name="Gilmore M."/>
            <person name="Sanders J."/>
            <person name="Shea T."/>
            <person name="Howe W."/>
            <person name="Livny J."/>
            <person name="Cuomo C."/>
            <person name="Neafsey D."/>
            <person name="Birren B."/>
        </authorList>
    </citation>
    <scope>NUCLEOTIDE SEQUENCE [LARGE SCALE GENOMIC DNA]</scope>
    <source>
        <strain evidence="3 4">665A</strain>
    </source>
</reference>
<evidence type="ECO:0000313" key="4">
    <source>
        <dbReference type="Proteomes" id="UP000664357"/>
    </source>
</evidence>
<dbReference type="PROSITE" id="PS51482">
    <property type="entry name" value="DEGV"/>
    <property type="match status" value="1"/>
</dbReference>
<sequence length="288" mass="32081">MYQILTDSCCDVPYKLLKELNVDFISMYIDINGQEIADDLGKSFDINAFYQEIAEGALPTTSQVNVGRYTEFFKQYAQQNIPVLYVCFSSGLSGSYQSALQAVEIVKEDFPEAEIHVFDSLAASGGEGLMVYEAAQKQQEGLSLAELLAWLEKNRLTYQHWVTVNDLNHLQRGGRLSKTSAAIGGLMNIKPIIDVDTQGKLRTLEKIRGRKKALQHIADKIVENTATPNEQVIFINSSGDYDSAKEVKRRIEEQIQPKAIEIFPLGPTITSHTGLGCIVAFTRGPLRQ</sequence>
<dbReference type="InterPro" id="IPR050270">
    <property type="entry name" value="DegV_domain_contain"/>
</dbReference>
<reference evidence="3 4" key="1">
    <citation type="submission" date="2021-03" db="EMBL/GenBank/DDBJ databases">
        <authorList>
            <person name="Gilmore M.S."/>
            <person name="Schwartzman J."/>
            <person name="Van Tyne D."/>
            <person name="Martin M."/>
            <person name="Earl A.M."/>
            <person name="Manson A.L."/>
            <person name="Straub T."/>
            <person name="Salamzade R."/>
            <person name="Saavedra J."/>
            <person name="Lebreton F."/>
            <person name="Prichula J."/>
            <person name="Schaufler K."/>
            <person name="Gaca A."/>
            <person name="Sgardioli B."/>
            <person name="Wagenaar J."/>
            <person name="Strong T."/>
        </authorList>
    </citation>
    <scope>NUCLEOTIDE SEQUENCE [LARGE SCALE GENOMIC DNA]</scope>
    <source>
        <strain evidence="3 4">665A</strain>
    </source>
</reference>
<evidence type="ECO:0000313" key="3">
    <source>
        <dbReference type="EMBL" id="MEO1769131.1"/>
    </source>
</evidence>
<accession>A0ABV0EKI5</accession>
<keyword evidence="2" id="KW-0446">Lipid-binding</keyword>
<dbReference type="Proteomes" id="UP000664357">
    <property type="component" value="Unassembled WGS sequence"/>
</dbReference>
<dbReference type="SUPFAM" id="SSF82549">
    <property type="entry name" value="DAK1/DegV-like"/>
    <property type="match status" value="1"/>
</dbReference>
<comment type="caution">
    <text evidence="3">The sequence shown here is derived from an EMBL/GenBank/DDBJ whole genome shotgun (WGS) entry which is preliminary data.</text>
</comment>
<protein>
    <recommendedName>
        <fullName evidence="5">DegV family protein</fullName>
    </recommendedName>
</protein>
<dbReference type="Gene3D" id="3.30.1180.10">
    <property type="match status" value="1"/>
</dbReference>
<dbReference type="Gene3D" id="2.20.28.50">
    <property type="entry name" value="degv family protein"/>
    <property type="match status" value="1"/>
</dbReference>
<keyword evidence="4" id="KW-1185">Reference proteome</keyword>
<evidence type="ECO:0000256" key="2">
    <source>
        <dbReference type="ARBA" id="ARBA00023121"/>
    </source>
</evidence>
<dbReference type="Pfam" id="PF02645">
    <property type="entry name" value="DegV"/>
    <property type="match status" value="1"/>
</dbReference>
<dbReference type="EMBL" id="JAFREL020000001">
    <property type="protein sequence ID" value="MEO1769131.1"/>
    <property type="molecule type" value="Genomic_DNA"/>
</dbReference>
<dbReference type="NCBIfam" id="TIGR00762">
    <property type="entry name" value="DegV"/>
    <property type="match status" value="1"/>
</dbReference>
<dbReference type="PANTHER" id="PTHR33434:SF3">
    <property type="entry name" value="DEGV DOMAIN-CONTAINING PROTEIN YITS"/>
    <property type="match status" value="1"/>
</dbReference>
<dbReference type="InterPro" id="IPR043168">
    <property type="entry name" value="DegV_C"/>
</dbReference>
<name>A0ABV0EKI5_9ENTE</name>